<sequence>MGSTDFRRMTSKKYTAWMCFTLHCVTNYTR</sequence>
<evidence type="ECO:0000313" key="1">
    <source>
        <dbReference type="EMBL" id="JAH79809.1"/>
    </source>
</evidence>
<reference evidence="1" key="2">
    <citation type="journal article" date="2015" name="Fish Shellfish Immunol.">
        <title>Early steps in the European eel (Anguilla anguilla)-Vibrio vulnificus interaction in the gills: Role of the RtxA13 toxin.</title>
        <authorList>
            <person name="Callol A."/>
            <person name="Pajuelo D."/>
            <person name="Ebbesson L."/>
            <person name="Teles M."/>
            <person name="MacKenzie S."/>
            <person name="Amaro C."/>
        </authorList>
    </citation>
    <scope>NUCLEOTIDE SEQUENCE</scope>
</reference>
<name>A0A0E9VNX1_ANGAN</name>
<proteinExistence type="predicted"/>
<reference evidence="1" key="1">
    <citation type="submission" date="2014-11" db="EMBL/GenBank/DDBJ databases">
        <authorList>
            <person name="Amaro Gonzalez C."/>
        </authorList>
    </citation>
    <scope>NUCLEOTIDE SEQUENCE</scope>
</reference>
<organism evidence="1">
    <name type="scientific">Anguilla anguilla</name>
    <name type="common">European freshwater eel</name>
    <name type="synonym">Muraena anguilla</name>
    <dbReference type="NCBI Taxonomy" id="7936"/>
    <lineage>
        <taxon>Eukaryota</taxon>
        <taxon>Metazoa</taxon>
        <taxon>Chordata</taxon>
        <taxon>Craniata</taxon>
        <taxon>Vertebrata</taxon>
        <taxon>Euteleostomi</taxon>
        <taxon>Actinopterygii</taxon>
        <taxon>Neopterygii</taxon>
        <taxon>Teleostei</taxon>
        <taxon>Anguilliformes</taxon>
        <taxon>Anguillidae</taxon>
        <taxon>Anguilla</taxon>
    </lineage>
</organism>
<dbReference type="EMBL" id="GBXM01028768">
    <property type="protein sequence ID" value="JAH79809.1"/>
    <property type="molecule type" value="Transcribed_RNA"/>
</dbReference>
<protein>
    <submittedName>
        <fullName evidence="1">Uncharacterized protein</fullName>
    </submittedName>
</protein>
<accession>A0A0E9VNX1</accession>
<dbReference type="AlphaFoldDB" id="A0A0E9VNX1"/>